<dbReference type="Pfam" id="PF02518">
    <property type="entry name" value="HATPase_c"/>
    <property type="match status" value="1"/>
</dbReference>
<feature type="domain" description="HAMP" evidence="16">
    <location>
        <begin position="185"/>
        <end position="237"/>
    </location>
</feature>
<dbReference type="SMART" id="SM00388">
    <property type="entry name" value="HisKA"/>
    <property type="match status" value="1"/>
</dbReference>
<keyword evidence="7 14" id="KW-0812">Transmembrane</keyword>
<evidence type="ECO:0000256" key="8">
    <source>
        <dbReference type="ARBA" id="ARBA00022741"/>
    </source>
</evidence>
<feature type="transmembrane region" description="Helical" evidence="14">
    <location>
        <begin position="162"/>
        <end position="184"/>
    </location>
</feature>
<evidence type="ECO:0000256" key="9">
    <source>
        <dbReference type="ARBA" id="ARBA00022777"/>
    </source>
</evidence>
<evidence type="ECO:0000256" key="5">
    <source>
        <dbReference type="ARBA" id="ARBA00022553"/>
    </source>
</evidence>
<comment type="caution">
    <text evidence="17">The sequence shown here is derived from an EMBL/GenBank/DDBJ whole genome shotgun (WGS) entry which is preliminary data.</text>
</comment>
<dbReference type="InterPro" id="IPR004358">
    <property type="entry name" value="Sig_transdc_His_kin-like_C"/>
</dbReference>
<sequence length="472" mass="53087">MKLSTKISLVTVVTLLLATGIFGAIVIYRTAVYSLEQTIENYEQQVRATSYALGQEMSDNELLTYSEATRKSFINYLLKKYGSNKYIMIKEGQIVCNLTDFELVEKDSGRWTSDDVTHVIQNLEGARILIMGRNIKVEPSGDYQLLMVSDISSMYEDIAKQALLFIGIYLAVALTAAMAVSVMVRRTLRPLKRLQRAAAGISRGELDRRVRVESRDELGMVGTAFNQMAEQVENQVRELEDVSERRKQLLGSLTHELKTPMTSIIGYSDTLLHVKISEDQQKKALVHINSECKRLERLSGKLMNLIGMYDNETVAMEYYPVQKLFKRVEVLEGYHLKEKGMYLVMSCSMGELLMDVDLMESLMVNLIDNAMKACKEGDTIDVIAVGNQIVVRDCGKGIPADEIPKITEAFYMVDKSRSKKAGGIGLGLALCKQIAYLHNARLQIESTEGVGTSIHVIFDDNSRGYEEQDQYK</sequence>
<evidence type="ECO:0000256" key="6">
    <source>
        <dbReference type="ARBA" id="ARBA00022679"/>
    </source>
</evidence>
<proteinExistence type="predicted"/>
<dbReference type="InterPro" id="IPR036890">
    <property type="entry name" value="HATPase_C_sf"/>
</dbReference>
<keyword evidence="6" id="KW-0808">Transferase</keyword>
<evidence type="ECO:0000313" key="17">
    <source>
        <dbReference type="EMBL" id="PWJ75012.1"/>
    </source>
</evidence>
<dbReference type="Gene3D" id="1.10.287.130">
    <property type="match status" value="1"/>
</dbReference>
<dbReference type="InterPro" id="IPR050398">
    <property type="entry name" value="HssS/ArlS-like"/>
</dbReference>
<dbReference type="InterPro" id="IPR005467">
    <property type="entry name" value="His_kinase_dom"/>
</dbReference>
<evidence type="ECO:0000313" key="18">
    <source>
        <dbReference type="Proteomes" id="UP000245412"/>
    </source>
</evidence>
<dbReference type="RefSeq" id="WP_109626713.1">
    <property type="nucleotide sequence ID" value="NZ_JANKBI010000007.1"/>
</dbReference>
<dbReference type="CDD" id="cd00075">
    <property type="entry name" value="HATPase"/>
    <property type="match status" value="1"/>
</dbReference>
<evidence type="ECO:0000256" key="12">
    <source>
        <dbReference type="ARBA" id="ARBA00023012"/>
    </source>
</evidence>
<protein>
    <recommendedName>
        <fullName evidence="3">histidine kinase</fullName>
        <ecNumber evidence="3">2.7.13.3</ecNumber>
    </recommendedName>
</protein>
<dbReference type="SUPFAM" id="SSF47384">
    <property type="entry name" value="Homodimeric domain of signal transducing histidine kinase"/>
    <property type="match status" value="1"/>
</dbReference>
<dbReference type="SMART" id="SM00387">
    <property type="entry name" value="HATPase_c"/>
    <property type="match status" value="1"/>
</dbReference>
<keyword evidence="8" id="KW-0547">Nucleotide-binding</keyword>
<evidence type="ECO:0000259" key="16">
    <source>
        <dbReference type="PROSITE" id="PS50885"/>
    </source>
</evidence>
<dbReference type="Gene3D" id="3.30.565.10">
    <property type="entry name" value="Histidine kinase-like ATPase, C-terminal domain"/>
    <property type="match status" value="1"/>
</dbReference>
<evidence type="ECO:0000256" key="13">
    <source>
        <dbReference type="ARBA" id="ARBA00023136"/>
    </source>
</evidence>
<dbReference type="GO" id="GO:0000155">
    <property type="term" value="F:phosphorelay sensor kinase activity"/>
    <property type="evidence" value="ECO:0007669"/>
    <property type="project" value="InterPro"/>
</dbReference>
<gene>
    <name evidence="17" type="ORF">C7383_10717</name>
</gene>
<comment type="catalytic activity">
    <reaction evidence="1">
        <text>ATP + protein L-histidine = ADP + protein N-phospho-L-histidine.</text>
        <dbReference type="EC" id="2.7.13.3"/>
    </reaction>
</comment>
<dbReference type="GO" id="GO:0005524">
    <property type="term" value="F:ATP binding"/>
    <property type="evidence" value="ECO:0007669"/>
    <property type="project" value="UniProtKB-KW"/>
</dbReference>
<dbReference type="InterPro" id="IPR003661">
    <property type="entry name" value="HisK_dim/P_dom"/>
</dbReference>
<evidence type="ECO:0000256" key="1">
    <source>
        <dbReference type="ARBA" id="ARBA00000085"/>
    </source>
</evidence>
<keyword evidence="13 14" id="KW-0472">Membrane</keyword>
<accession>A0AB73T2W0</accession>
<evidence type="ECO:0000256" key="10">
    <source>
        <dbReference type="ARBA" id="ARBA00022840"/>
    </source>
</evidence>
<dbReference type="PRINTS" id="PR00344">
    <property type="entry name" value="BCTRLSENSOR"/>
</dbReference>
<keyword evidence="12" id="KW-0902">Two-component regulatory system</keyword>
<name>A0AB73T2W0_9FIRM</name>
<reference evidence="17 18" key="1">
    <citation type="submission" date="2018-05" db="EMBL/GenBank/DDBJ databases">
        <authorList>
            <person name="Goeker M."/>
            <person name="Huntemann M."/>
            <person name="Clum A."/>
            <person name="Pillay M."/>
            <person name="Palaniappan K."/>
            <person name="Varghese N."/>
            <person name="Mikhailova N."/>
            <person name="Stamatis D."/>
            <person name="Reddy T."/>
            <person name="Daum C."/>
            <person name="Shapiro N."/>
            <person name="Ivanova N."/>
            <person name="Kyrpides N."/>
            <person name="Woyke T."/>
        </authorList>
    </citation>
    <scope>NUCLEOTIDE SEQUENCE [LARGE SCALE GENOMIC DNA]</scope>
    <source>
        <strain evidence="17 18">DSM 26524</strain>
    </source>
</reference>
<dbReference type="AlphaFoldDB" id="A0AB73T2W0"/>
<evidence type="ECO:0000256" key="3">
    <source>
        <dbReference type="ARBA" id="ARBA00012438"/>
    </source>
</evidence>
<dbReference type="Gene3D" id="6.10.340.10">
    <property type="match status" value="1"/>
</dbReference>
<dbReference type="EMBL" id="QGGY01000007">
    <property type="protein sequence ID" value="PWJ75012.1"/>
    <property type="molecule type" value="Genomic_DNA"/>
</dbReference>
<evidence type="ECO:0000256" key="7">
    <source>
        <dbReference type="ARBA" id="ARBA00022692"/>
    </source>
</evidence>
<dbReference type="Proteomes" id="UP000245412">
    <property type="component" value="Unassembled WGS sequence"/>
</dbReference>
<dbReference type="SUPFAM" id="SSF55874">
    <property type="entry name" value="ATPase domain of HSP90 chaperone/DNA topoisomerase II/histidine kinase"/>
    <property type="match status" value="1"/>
</dbReference>
<dbReference type="SUPFAM" id="SSF158472">
    <property type="entry name" value="HAMP domain-like"/>
    <property type="match status" value="1"/>
</dbReference>
<dbReference type="Pfam" id="PF00512">
    <property type="entry name" value="HisKA"/>
    <property type="match status" value="1"/>
</dbReference>
<keyword evidence="18" id="KW-1185">Reference proteome</keyword>
<dbReference type="GO" id="GO:0005886">
    <property type="term" value="C:plasma membrane"/>
    <property type="evidence" value="ECO:0007669"/>
    <property type="project" value="UniProtKB-SubCell"/>
</dbReference>
<evidence type="ECO:0000256" key="14">
    <source>
        <dbReference type="SAM" id="Phobius"/>
    </source>
</evidence>
<keyword evidence="5" id="KW-0597">Phosphoprotein</keyword>
<organism evidence="17 18">
    <name type="scientific">Murimonas intestini</name>
    <dbReference type="NCBI Taxonomy" id="1337051"/>
    <lineage>
        <taxon>Bacteria</taxon>
        <taxon>Bacillati</taxon>
        <taxon>Bacillota</taxon>
        <taxon>Clostridia</taxon>
        <taxon>Lachnospirales</taxon>
        <taxon>Lachnospiraceae</taxon>
        <taxon>Murimonas</taxon>
    </lineage>
</organism>
<dbReference type="SMART" id="SM00304">
    <property type="entry name" value="HAMP"/>
    <property type="match status" value="1"/>
</dbReference>
<evidence type="ECO:0000256" key="2">
    <source>
        <dbReference type="ARBA" id="ARBA00004651"/>
    </source>
</evidence>
<dbReference type="InterPro" id="IPR036097">
    <property type="entry name" value="HisK_dim/P_sf"/>
</dbReference>
<dbReference type="PROSITE" id="PS50885">
    <property type="entry name" value="HAMP"/>
    <property type="match status" value="1"/>
</dbReference>
<dbReference type="CDD" id="cd06225">
    <property type="entry name" value="HAMP"/>
    <property type="match status" value="1"/>
</dbReference>
<evidence type="ECO:0000256" key="4">
    <source>
        <dbReference type="ARBA" id="ARBA00022475"/>
    </source>
</evidence>
<evidence type="ECO:0000256" key="11">
    <source>
        <dbReference type="ARBA" id="ARBA00022989"/>
    </source>
</evidence>
<keyword evidence="4" id="KW-1003">Cell membrane</keyword>
<comment type="subcellular location">
    <subcellularLocation>
        <location evidence="2">Cell membrane</location>
        <topology evidence="2">Multi-pass membrane protein</topology>
    </subcellularLocation>
</comment>
<dbReference type="PROSITE" id="PS50109">
    <property type="entry name" value="HIS_KIN"/>
    <property type="match status" value="1"/>
</dbReference>
<evidence type="ECO:0000259" key="15">
    <source>
        <dbReference type="PROSITE" id="PS50109"/>
    </source>
</evidence>
<keyword evidence="10" id="KW-0067">ATP-binding</keyword>
<dbReference type="CDD" id="cd00082">
    <property type="entry name" value="HisKA"/>
    <property type="match status" value="1"/>
</dbReference>
<keyword evidence="11 14" id="KW-1133">Transmembrane helix</keyword>
<dbReference type="InterPro" id="IPR003660">
    <property type="entry name" value="HAMP_dom"/>
</dbReference>
<keyword evidence="9 17" id="KW-0418">Kinase</keyword>
<dbReference type="PANTHER" id="PTHR45528:SF1">
    <property type="entry name" value="SENSOR HISTIDINE KINASE CPXA"/>
    <property type="match status" value="1"/>
</dbReference>
<dbReference type="InterPro" id="IPR003594">
    <property type="entry name" value="HATPase_dom"/>
</dbReference>
<dbReference type="Pfam" id="PF00672">
    <property type="entry name" value="HAMP"/>
    <property type="match status" value="1"/>
</dbReference>
<dbReference type="PANTHER" id="PTHR45528">
    <property type="entry name" value="SENSOR HISTIDINE KINASE CPXA"/>
    <property type="match status" value="1"/>
</dbReference>
<dbReference type="EC" id="2.7.13.3" evidence="3"/>
<feature type="domain" description="Histidine kinase" evidence="15">
    <location>
        <begin position="252"/>
        <end position="462"/>
    </location>
</feature>